<dbReference type="SUPFAM" id="SSF52540">
    <property type="entry name" value="P-loop containing nucleoside triphosphate hydrolases"/>
    <property type="match status" value="1"/>
</dbReference>
<evidence type="ECO:0000256" key="11">
    <source>
        <dbReference type="HAMAP-Rule" id="MF_01498"/>
    </source>
</evidence>
<comment type="caution">
    <text evidence="15">The sequence shown here is derived from an EMBL/GenBank/DDBJ whole genome shotgun (WGS) entry which is preliminary data.</text>
</comment>
<dbReference type="SMART" id="SM00382">
    <property type="entry name" value="AAA"/>
    <property type="match status" value="1"/>
</dbReference>
<evidence type="ECO:0000256" key="8">
    <source>
        <dbReference type="ARBA" id="ARBA00023016"/>
    </source>
</evidence>
<dbReference type="FunFam" id="3.40.50.300:FF:000050">
    <property type="entry name" value="DNA repair protein RadA"/>
    <property type="match status" value="1"/>
</dbReference>
<dbReference type="PATRIC" id="fig|1619117.3.peg.256"/>
<dbReference type="InterPro" id="IPR004504">
    <property type="entry name" value="DNA_repair_RadA"/>
</dbReference>
<dbReference type="InterPro" id="IPR020588">
    <property type="entry name" value="RecA_ATP-bd"/>
</dbReference>
<evidence type="ECO:0000256" key="13">
    <source>
        <dbReference type="RuleBase" id="RU003555"/>
    </source>
</evidence>
<keyword evidence="8 11" id="KW-0346">Stress response</keyword>
<dbReference type="Pfam" id="PF18073">
    <property type="entry name" value="Zn_ribbon_LapB"/>
    <property type="match status" value="1"/>
</dbReference>
<dbReference type="PANTHER" id="PTHR32472">
    <property type="entry name" value="DNA REPAIR PROTEIN RADA"/>
    <property type="match status" value="1"/>
</dbReference>
<keyword evidence="6 13" id="KW-0862">Zinc</keyword>
<dbReference type="AlphaFoldDB" id="A0A0G1TTN0"/>
<dbReference type="Proteomes" id="UP000034684">
    <property type="component" value="Unassembled WGS sequence"/>
</dbReference>
<keyword evidence="9 11" id="KW-0238">DNA-binding</keyword>
<evidence type="ECO:0000256" key="6">
    <source>
        <dbReference type="ARBA" id="ARBA00022833"/>
    </source>
</evidence>
<organism evidence="15 16">
    <name type="scientific">candidate division WWE3 bacterium GW2011_GWB1_47_11</name>
    <dbReference type="NCBI Taxonomy" id="1619117"/>
    <lineage>
        <taxon>Bacteria</taxon>
        <taxon>Katanobacteria</taxon>
    </lineage>
</organism>
<comment type="function">
    <text evidence="11">Plays a role in repairing double-strand DNA breaks, probably involving stabilizing or processing branched DNA or blocked replication forks.</text>
</comment>
<evidence type="ECO:0000256" key="9">
    <source>
        <dbReference type="ARBA" id="ARBA00023125"/>
    </source>
</evidence>
<keyword evidence="5" id="KW-0378">Hydrolase</keyword>
<gene>
    <name evidence="11" type="primary">radA</name>
    <name evidence="15" type="ORF">UX79_C0009G0003</name>
</gene>
<dbReference type="PRINTS" id="PR01874">
    <property type="entry name" value="DNAREPAIRADA"/>
</dbReference>
<keyword evidence="3 11" id="KW-0227">DNA damage</keyword>
<dbReference type="InterPro" id="IPR014774">
    <property type="entry name" value="KaiC-like_dom"/>
</dbReference>
<dbReference type="EMBL" id="LCNN01000009">
    <property type="protein sequence ID" value="KKU57538.1"/>
    <property type="molecule type" value="Genomic_DNA"/>
</dbReference>
<dbReference type="PROSITE" id="PS50162">
    <property type="entry name" value="RECA_2"/>
    <property type="match status" value="1"/>
</dbReference>
<keyword evidence="7 11" id="KW-0067">ATP-binding</keyword>
<dbReference type="GO" id="GO:0005524">
    <property type="term" value="F:ATP binding"/>
    <property type="evidence" value="ECO:0007669"/>
    <property type="project" value="UniProtKB-UniRule"/>
</dbReference>
<evidence type="ECO:0000313" key="15">
    <source>
        <dbReference type="EMBL" id="KKU57538.1"/>
    </source>
</evidence>
<dbReference type="GO" id="GO:0016787">
    <property type="term" value="F:hydrolase activity"/>
    <property type="evidence" value="ECO:0007669"/>
    <property type="project" value="UniProtKB-KW"/>
</dbReference>
<dbReference type="HAMAP" id="MF_01498">
    <property type="entry name" value="RadA_bact"/>
    <property type="match status" value="1"/>
</dbReference>
<dbReference type="Pfam" id="PF06745">
    <property type="entry name" value="ATPase"/>
    <property type="match status" value="1"/>
</dbReference>
<evidence type="ECO:0000256" key="1">
    <source>
        <dbReference type="ARBA" id="ARBA00022723"/>
    </source>
</evidence>
<dbReference type="GO" id="GO:0008270">
    <property type="term" value="F:zinc ion binding"/>
    <property type="evidence" value="ECO:0007669"/>
    <property type="project" value="UniProtKB-KW"/>
</dbReference>
<evidence type="ECO:0000256" key="5">
    <source>
        <dbReference type="ARBA" id="ARBA00022801"/>
    </source>
</evidence>
<dbReference type="GO" id="GO:0005829">
    <property type="term" value="C:cytosol"/>
    <property type="evidence" value="ECO:0007669"/>
    <property type="project" value="TreeGrafter"/>
</dbReference>
<dbReference type="Gene3D" id="3.30.230.10">
    <property type="match status" value="1"/>
</dbReference>
<evidence type="ECO:0000256" key="2">
    <source>
        <dbReference type="ARBA" id="ARBA00022741"/>
    </source>
</evidence>
<dbReference type="InterPro" id="IPR014721">
    <property type="entry name" value="Ribsml_uS5_D2-typ_fold_subgr"/>
</dbReference>
<evidence type="ECO:0000256" key="7">
    <source>
        <dbReference type="ARBA" id="ARBA00022840"/>
    </source>
</evidence>
<dbReference type="CDD" id="cd01121">
    <property type="entry name" value="RadA_SMS_N"/>
    <property type="match status" value="1"/>
</dbReference>
<name>A0A0G1TTN0_UNCKA</name>
<sequence length="435" mass="46580">MPKAKTVYVCQNCEYKALQWVGQCPQCEKWNTFVESVVTTAKARTGFSGSALSAPVKLSEVALRATNKESTGIGELDRVLGGGMAPGQVILIAGEPGIGKSTLITQLAQKLGSKSVLYVCGEESPQQIKIRAQRMGYKGENLLMLAETNADVVAEVMVNGSFDLVIVDSIQTMTTDQLTGTAGSVGQVRESAQKLAGVAKKNSTPLVLVGHVTKEGVVAGPKVLEHVVDTVLYLEGDTQHVYRMLKTAKNRFGAVSEVGLFELTDAGLIEVKNPSEMFLPQQKTPTSGSCVTVVMEGFRPILFEIQALVTKTAFGYPIRTTSGFNVNRLKVLIAILEKRCGLNLSNSDVFVNVAGGYKIDEYAADLAVCLAVASSLKDVALPAKSAAFGECGLSGEVREVQHQTKRTTEAKKLGYTNVISPPLTIKKVLAEYLKK</sequence>
<feature type="domain" description="RecA family profile 1" evidence="14">
    <location>
        <begin position="65"/>
        <end position="212"/>
    </location>
</feature>
<comment type="domain">
    <text evidence="11">The middle region has homology to RecA with ATPase motifs including the RadA KNRFG motif, while the C-terminus is homologous to Lon protease.</text>
</comment>
<keyword evidence="2 11" id="KW-0547">Nucleotide-binding</keyword>
<dbReference type="InterPro" id="IPR027417">
    <property type="entry name" value="P-loop_NTPase"/>
</dbReference>
<evidence type="ECO:0000256" key="12">
    <source>
        <dbReference type="NCBIfam" id="TIGR00416"/>
    </source>
</evidence>
<dbReference type="Gene3D" id="3.40.50.300">
    <property type="entry name" value="P-loop containing nucleotide triphosphate hydrolases"/>
    <property type="match status" value="1"/>
</dbReference>
<dbReference type="InterPro" id="IPR041166">
    <property type="entry name" value="Rubredoxin_2"/>
</dbReference>
<dbReference type="GO" id="GO:0000725">
    <property type="term" value="P:recombinational repair"/>
    <property type="evidence" value="ECO:0007669"/>
    <property type="project" value="UniProtKB-UniRule"/>
</dbReference>
<dbReference type="GO" id="GO:0140664">
    <property type="term" value="F:ATP-dependent DNA damage sensor activity"/>
    <property type="evidence" value="ECO:0007669"/>
    <property type="project" value="InterPro"/>
</dbReference>
<reference evidence="15 16" key="1">
    <citation type="journal article" date="2015" name="Nature">
        <title>rRNA introns, odd ribosomes, and small enigmatic genomes across a large radiation of phyla.</title>
        <authorList>
            <person name="Brown C.T."/>
            <person name="Hug L.A."/>
            <person name="Thomas B.C."/>
            <person name="Sharon I."/>
            <person name="Castelle C.J."/>
            <person name="Singh A."/>
            <person name="Wilkins M.J."/>
            <person name="Williams K.H."/>
            <person name="Banfield J.F."/>
        </authorList>
    </citation>
    <scope>NUCLEOTIDE SEQUENCE [LARGE SCALE GENOMIC DNA]</scope>
</reference>
<evidence type="ECO:0000256" key="10">
    <source>
        <dbReference type="ARBA" id="ARBA00023204"/>
    </source>
</evidence>
<dbReference type="PANTHER" id="PTHR32472:SF10">
    <property type="entry name" value="DNA REPAIR PROTEIN RADA-LIKE PROTEIN"/>
    <property type="match status" value="1"/>
</dbReference>
<comment type="function">
    <text evidence="13">DNA-dependent ATPase involved in processing of recombination intermediates, plays a role in repairing DNA breaks. Stimulates the branch migration of RecA-mediated strand transfer reactions, allowing the 3' invading strand to extend heteroduplex DNA faster. Binds ssDNA in the presence of ADP but not other nucleotides, has ATPase activity that is stimulated by ssDNA and various branched DNA structures, but inhibited by SSB. Does not have RecA's homology-searching function.</text>
</comment>
<feature type="short sequence motif" description="RadA KNRFG motif" evidence="11">
    <location>
        <begin position="249"/>
        <end position="253"/>
    </location>
</feature>
<keyword evidence="10 11" id="KW-0234">DNA repair</keyword>
<proteinExistence type="inferred from homology"/>
<dbReference type="InterPro" id="IPR003593">
    <property type="entry name" value="AAA+_ATPase"/>
</dbReference>
<dbReference type="NCBIfam" id="TIGR00416">
    <property type="entry name" value="sms"/>
    <property type="match status" value="1"/>
</dbReference>
<dbReference type="SUPFAM" id="SSF54211">
    <property type="entry name" value="Ribosomal protein S5 domain 2-like"/>
    <property type="match status" value="1"/>
</dbReference>
<comment type="similarity">
    <text evidence="11 13">Belongs to the RecA family. RadA subfamily.</text>
</comment>
<protein>
    <recommendedName>
        <fullName evidence="11 12">DNA repair protein RadA</fullName>
    </recommendedName>
</protein>
<dbReference type="InterPro" id="IPR020568">
    <property type="entry name" value="Ribosomal_Su5_D2-typ_SF"/>
</dbReference>
<dbReference type="GO" id="GO:0003684">
    <property type="term" value="F:damaged DNA binding"/>
    <property type="evidence" value="ECO:0007669"/>
    <property type="project" value="InterPro"/>
</dbReference>
<evidence type="ECO:0000256" key="4">
    <source>
        <dbReference type="ARBA" id="ARBA00022771"/>
    </source>
</evidence>
<accession>A0A0G1TTN0</accession>
<evidence type="ECO:0000256" key="3">
    <source>
        <dbReference type="ARBA" id="ARBA00022763"/>
    </source>
</evidence>
<evidence type="ECO:0000259" key="14">
    <source>
        <dbReference type="PROSITE" id="PS50162"/>
    </source>
</evidence>
<keyword evidence="1 11" id="KW-0479">Metal-binding</keyword>
<feature type="region of interest" description="Lon-protease-like" evidence="11">
    <location>
        <begin position="348"/>
        <end position="435"/>
    </location>
</feature>
<feature type="binding site" evidence="11">
    <location>
        <begin position="94"/>
        <end position="101"/>
    </location>
    <ligand>
        <name>ATP</name>
        <dbReference type="ChEBI" id="CHEBI:30616"/>
    </ligand>
</feature>
<keyword evidence="4 13" id="KW-0863">Zinc-finger</keyword>
<evidence type="ECO:0000313" key="16">
    <source>
        <dbReference type="Proteomes" id="UP000034684"/>
    </source>
</evidence>